<dbReference type="AlphaFoldDB" id="A0A1I1L9A1"/>
<accession>A0A1I1L9A1</accession>
<dbReference type="InterPro" id="IPR011083">
    <property type="entry name" value="Phage_tail_collar_dom"/>
</dbReference>
<dbReference type="InterPro" id="IPR037053">
    <property type="entry name" value="Phage_tail_collar_dom_sf"/>
</dbReference>
<name>A0A1I1L9A1_9BACT</name>
<dbReference type="EMBL" id="FOLQ01000002">
    <property type="protein sequence ID" value="SFC69535.1"/>
    <property type="molecule type" value="Genomic_DNA"/>
</dbReference>
<evidence type="ECO:0000313" key="2">
    <source>
        <dbReference type="EMBL" id="SFC69535.1"/>
    </source>
</evidence>
<dbReference type="Gene3D" id="3.90.1340.10">
    <property type="entry name" value="Phage tail collar domain"/>
    <property type="match status" value="1"/>
</dbReference>
<dbReference type="Proteomes" id="UP000198598">
    <property type="component" value="Unassembled WGS sequence"/>
</dbReference>
<dbReference type="Pfam" id="PF07484">
    <property type="entry name" value="Collar"/>
    <property type="match status" value="1"/>
</dbReference>
<gene>
    <name evidence="2" type="ORF">SAMN05216167_102171</name>
</gene>
<organism evidence="2 3">
    <name type="scientific">Spirosoma endophyticum</name>
    <dbReference type="NCBI Taxonomy" id="662367"/>
    <lineage>
        <taxon>Bacteria</taxon>
        <taxon>Pseudomonadati</taxon>
        <taxon>Bacteroidota</taxon>
        <taxon>Cytophagia</taxon>
        <taxon>Cytophagales</taxon>
        <taxon>Cytophagaceae</taxon>
        <taxon>Spirosoma</taxon>
    </lineage>
</organism>
<dbReference type="OrthoDB" id="9810174at2"/>
<dbReference type="SUPFAM" id="SSF88874">
    <property type="entry name" value="Receptor-binding domain of short tail fibre protein gp12"/>
    <property type="match status" value="1"/>
</dbReference>
<proteinExistence type="predicted"/>
<protein>
    <submittedName>
        <fullName evidence="2">Phage Tail Collar Domain</fullName>
    </submittedName>
</protein>
<sequence>MNDPFLGMIARFGFGFLPRGWAVCDGSLLSIAQNTALFSLLGTTYGGNGQTTFALPDLRSRVPLGQGQGPGLSNYVMGELAGTEFVTMTNADF</sequence>
<feature type="domain" description="Phage tail collar" evidence="1">
    <location>
        <begin position="7"/>
        <end position="63"/>
    </location>
</feature>
<keyword evidence="3" id="KW-1185">Reference proteome</keyword>
<dbReference type="STRING" id="662367.SAMN05216167_102171"/>
<reference evidence="2 3" key="1">
    <citation type="submission" date="2016-10" db="EMBL/GenBank/DDBJ databases">
        <authorList>
            <person name="de Groot N.N."/>
        </authorList>
    </citation>
    <scope>NUCLEOTIDE SEQUENCE [LARGE SCALE GENOMIC DNA]</scope>
    <source>
        <strain evidence="2 3">DSM 26130</strain>
    </source>
</reference>
<evidence type="ECO:0000313" key="3">
    <source>
        <dbReference type="Proteomes" id="UP000198598"/>
    </source>
</evidence>
<evidence type="ECO:0000259" key="1">
    <source>
        <dbReference type="Pfam" id="PF07484"/>
    </source>
</evidence>
<dbReference type="RefSeq" id="WP_093823971.1">
    <property type="nucleotide sequence ID" value="NZ_FOLQ01000002.1"/>
</dbReference>